<dbReference type="Gene3D" id="3.40.630.30">
    <property type="match status" value="1"/>
</dbReference>
<dbReference type="KEGG" id="acht:bsdcttw_48820"/>
<organism evidence="2 3">
    <name type="scientific">Anaerocolumna chitinilytica</name>
    <dbReference type="NCBI Taxonomy" id="1727145"/>
    <lineage>
        <taxon>Bacteria</taxon>
        <taxon>Bacillati</taxon>
        <taxon>Bacillota</taxon>
        <taxon>Clostridia</taxon>
        <taxon>Lachnospirales</taxon>
        <taxon>Lachnospiraceae</taxon>
        <taxon>Anaerocolumna</taxon>
    </lineage>
</organism>
<gene>
    <name evidence="2" type="ORF">bsdcttw_48820</name>
</gene>
<feature type="domain" description="N-acetyltransferase" evidence="1">
    <location>
        <begin position="70"/>
        <end position="209"/>
    </location>
</feature>
<proteinExistence type="predicted"/>
<dbReference type="Pfam" id="PF13508">
    <property type="entry name" value="Acetyltransf_7"/>
    <property type="match status" value="1"/>
</dbReference>
<dbReference type="EMBL" id="AP023368">
    <property type="protein sequence ID" value="BCK01842.1"/>
    <property type="molecule type" value="Genomic_DNA"/>
</dbReference>
<dbReference type="SUPFAM" id="SSF55729">
    <property type="entry name" value="Acyl-CoA N-acyltransferases (Nat)"/>
    <property type="match status" value="1"/>
</dbReference>
<dbReference type="InterPro" id="IPR016181">
    <property type="entry name" value="Acyl_CoA_acyltransferase"/>
</dbReference>
<evidence type="ECO:0000313" key="3">
    <source>
        <dbReference type="Proteomes" id="UP000515703"/>
    </source>
</evidence>
<dbReference type="GO" id="GO:0016747">
    <property type="term" value="F:acyltransferase activity, transferring groups other than amino-acyl groups"/>
    <property type="evidence" value="ECO:0007669"/>
    <property type="project" value="InterPro"/>
</dbReference>
<dbReference type="AlphaFoldDB" id="A0A7M3SB74"/>
<dbReference type="CDD" id="cd04301">
    <property type="entry name" value="NAT_SF"/>
    <property type="match status" value="1"/>
</dbReference>
<keyword evidence="3" id="KW-1185">Reference proteome</keyword>
<dbReference type="RefSeq" id="WP_185257368.1">
    <property type="nucleotide sequence ID" value="NZ_AP023368.1"/>
</dbReference>
<evidence type="ECO:0000313" key="2">
    <source>
        <dbReference type="EMBL" id="BCK01842.1"/>
    </source>
</evidence>
<accession>A0A7M3SB74</accession>
<sequence length="209" mass="24207">MNLEEYLKNPCGVSSIPYWKAQRINPPPNMRIVHDRVFSKDLFPDYEDTDYFRLFHTLEHINETVLATEFSIDIIPQEKYPYLAELINLSYKHLGIEVDISQIEEWTKTEVYVPQLWLALYSGNKMVGSIIADYDSTAKEGIIEWLQVLPEYRGQGLASVLLNKCLGKMQRIADFVTVSGLRSNITNPESVYRKSGFTGDDIWHILIER</sequence>
<evidence type="ECO:0000259" key="1">
    <source>
        <dbReference type="PROSITE" id="PS51186"/>
    </source>
</evidence>
<dbReference type="Proteomes" id="UP000515703">
    <property type="component" value="Chromosome"/>
</dbReference>
<name>A0A7M3SB74_9FIRM</name>
<protein>
    <recommendedName>
        <fullName evidence="1">N-acetyltransferase domain-containing protein</fullName>
    </recommendedName>
</protein>
<dbReference type="InterPro" id="IPR000182">
    <property type="entry name" value="GNAT_dom"/>
</dbReference>
<reference evidence="2 3" key="2">
    <citation type="submission" date="2020-08" db="EMBL/GenBank/DDBJ databases">
        <authorList>
            <person name="Ueki A."/>
            <person name="Tonouchi A."/>
        </authorList>
    </citation>
    <scope>NUCLEOTIDE SEQUENCE [LARGE SCALE GENOMIC DNA]</scope>
    <source>
        <strain evidence="2 3">CTTW</strain>
    </source>
</reference>
<dbReference type="PROSITE" id="PS51186">
    <property type="entry name" value="GNAT"/>
    <property type="match status" value="1"/>
</dbReference>
<reference evidence="2 3" key="1">
    <citation type="submission" date="2020-08" db="EMBL/GenBank/DDBJ databases">
        <title>Draft genome sequencing of an Anaerocolumna strain isolated from anoxic soil subjected to BSD treatment.</title>
        <authorList>
            <person name="Uek A."/>
            <person name="Tonouchi A."/>
        </authorList>
    </citation>
    <scope>NUCLEOTIDE SEQUENCE [LARGE SCALE GENOMIC DNA]</scope>
    <source>
        <strain evidence="2 3">CTTW</strain>
    </source>
</reference>